<dbReference type="SUPFAM" id="SSF46626">
    <property type="entry name" value="Cytochrome c"/>
    <property type="match status" value="1"/>
</dbReference>
<keyword evidence="5" id="KW-0732">Signal</keyword>
<dbReference type="GO" id="GO:0009055">
    <property type="term" value="F:electron transfer activity"/>
    <property type="evidence" value="ECO:0007669"/>
    <property type="project" value="InterPro"/>
</dbReference>
<dbReference type="OrthoDB" id="335174at2"/>
<dbReference type="Gene3D" id="1.10.760.10">
    <property type="entry name" value="Cytochrome c-like domain"/>
    <property type="match status" value="1"/>
</dbReference>
<keyword evidence="8" id="KW-1185">Reference proteome</keyword>
<dbReference type="GO" id="GO:0020037">
    <property type="term" value="F:heme binding"/>
    <property type="evidence" value="ECO:0007669"/>
    <property type="project" value="InterPro"/>
</dbReference>
<evidence type="ECO:0000256" key="2">
    <source>
        <dbReference type="ARBA" id="ARBA00022723"/>
    </source>
</evidence>
<accession>A0A085TVN5</accession>
<evidence type="ECO:0000256" key="1">
    <source>
        <dbReference type="ARBA" id="ARBA00022617"/>
    </source>
</evidence>
<organism evidence="7 8">
    <name type="scientific">Thioclava atlantica</name>
    <dbReference type="NCBI Taxonomy" id="1317124"/>
    <lineage>
        <taxon>Bacteria</taxon>
        <taxon>Pseudomonadati</taxon>
        <taxon>Pseudomonadota</taxon>
        <taxon>Alphaproteobacteria</taxon>
        <taxon>Rhodobacterales</taxon>
        <taxon>Paracoccaceae</taxon>
        <taxon>Thioclava</taxon>
    </lineage>
</organism>
<evidence type="ECO:0000256" key="4">
    <source>
        <dbReference type="PROSITE-ProRule" id="PRU00433"/>
    </source>
</evidence>
<evidence type="ECO:0000259" key="6">
    <source>
        <dbReference type="PROSITE" id="PS51007"/>
    </source>
</evidence>
<name>A0A085TVN5_9RHOB</name>
<protein>
    <recommendedName>
        <fullName evidence="6">Cytochrome c domain-containing protein</fullName>
    </recommendedName>
</protein>
<dbReference type="EMBL" id="AQRC01000008">
    <property type="protein sequence ID" value="KFE34782.1"/>
    <property type="molecule type" value="Genomic_DNA"/>
</dbReference>
<feature type="signal peptide" evidence="5">
    <location>
        <begin position="1"/>
        <end position="21"/>
    </location>
</feature>
<dbReference type="AlphaFoldDB" id="A0A085TVN5"/>
<evidence type="ECO:0000313" key="7">
    <source>
        <dbReference type="EMBL" id="KFE34782.1"/>
    </source>
</evidence>
<dbReference type="PATRIC" id="fig|1317124.6.peg.2280"/>
<dbReference type="Proteomes" id="UP000028607">
    <property type="component" value="Unassembled WGS sequence"/>
</dbReference>
<dbReference type="eggNOG" id="COG2010">
    <property type="taxonomic scope" value="Bacteria"/>
</dbReference>
<keyword evidence="1 4" id="KW-0349">Heme</keyword>
<evidence type="ECO:0000256" key="5">
    <source>
        <dbReference type="SAM" id="SignalP"/>
    </source>
</evidence>
<reference evidence="7 8" key="2">
    <citation type="journal article" date="2015" name="Antonie Van Leeuwenhoek">
        <title>Thioclava indica sp. nov., isolated from surface seawater of the Indian Ocean.</title>
        <authorList>
            <person name="Liu Y."/>
            <person name="Lai Q."/>
            <person name="Du J."/>
            <person name="Xu H."/>
            <person name="Jiang L."/>
            <person name="Shao Z."/>
        </authorList>
    </citation>
    <scope>NUCLEOTIDE SEQUENCE [LARGE SCALE GENOMIC DNA]</scope>
    <source>
        <strain evidence="7 8">13D2W-2</strain>
    </source>
</reference>
<evidence type="ECO:0000313" key="8">
    <source>
        <dbReference type="Proteomes" id="UP000028607"/>
    </source>
</evidence>
<dbReference type="RefSeq" id="WP_038146518.1">
    <property type="nucleotide sequence ID" value="NZ_AQRC01000008.1"/>
</dbReference>
<feature type="chain" id="PRO_5001797554" description="Cytochrome c domain-containing protein" evidence="5">
    <location>
        <begin position="22"/>
        <end position="134"/>
    </location>
</feature>
<gene>
    <name evidence="7" type="ORF">DW2_11271</name>
</gene>
<dbReference type="InterPro" id="IPR036909">
    <property type="entry name" value="Cyt_c-like_dom_sf"/>
</dbReference>
<keyword evidence="2 4" id="KW-0479">Metal-binding</keyword>
<proteinExistence type="predicted"/>
<dbReference type="Pfam" id="PF13442">
    <property type="entry name" value="Cytochrome_CBB3"/>
    <property type="match status" value="1"/>
</dbReference>
<comment type="caution">
    <text evidence="7">The sequence shown here is derived from an EMBL/GenBank/DDBJ whole genome shotgun (WGS) entry which is preliminary data.</text>
</comment>
<dbReference type="STRING" id="1317124.DW2_11271"/>
<reference evidence="8" key="1">
    <citation type="submission" date="2013-04" db="EMBL/GenBank/DDBJ databases">
        <title>Thioclava sp. 13D2W-2 Genome Sequencing.</title>
        <authorList>
            <person name="Lai Q."/>
            <person name="Li G."/>
            <person name="Shao Z."/>
        </authorList>
    </citation>
    <scope>NUCLEOTIDE SEQUENCE [LARGE SCALE GENOMIC DNA]</scope>
    <source>
        <strain evidence="8">13D2W-2</strain>
    </source>
</reference>
<keyword evidence="3 4" id="KW-0408">Iron</keyword>
<sequence length="134" mass="14361">MRFITYLVAAASLVAVTPATAQNADVGKGLYDQYCASCHGEGGKGDGPMAEFLTLKPSDLTGLAAKNDGKFPMLDVIHIIDGRTGVRQHGGPMPVFGHVFMAETEDESERTYTEILATRGRVLSLATYLETLQP</sequence>
<evidence type="ECO:0000256" key="3">
    <source>
        <dbReference type="ARBA" id="ARBA00023004"/>
    </source>
</evidence>
<dbReference type="GO" id="GO:0046872">
    <property type="term" value="F:metal ion binding"/>
    <property type="evidence" value="ECO:0007669"/>
    <property type="project" value="UniProtKB-KW"/>
</dbReference>
<dbReference type="InterPro" id="IPR009056">
    <property type="entry name" value="Cyt_c-like_dom"/>
</dbReference>
<dbReference type="PROSITE" id="PS51007">
    <property type="entry name" value="CYTC"/>
    <property type="match status" value="1"/>
</dbReference>
<feature type="domain" description="Cytochrome c" evidence="6">
    <location>
        <begin position="22"/>
        <end position="133"/>
    </location>
</feature>